<evidence type="ECO:0000256" key="4">
    <source>
        <dbReference type="ARBA" id="ARBA00022490"/>
    </source>
</evidence>
<name>A0A915ELM0_9BILA</name>
<dbReference type="SUPFAM" id="SSF55666">
    <property type="entry name" value="Ribonuclease PH domain 2-like"/>
    <property type="match status" value="1"/>
</dbReference>
<keyword evidence="8" id="KW-0539">Nucleus</keyword>
<evidence type="ECO:0000256" key="7">
    <source>
        <dbReference type="ARBA" id="ARBA00022884"/>
    </source>
</evidence>
<dbReference type="PANTHER" id="PTHR11953:SF2">
    <property type="entry name" value="EXOSOME COMPLEX COMPONENT MTR3"/>
    <property type="match status" value="1"/>
</dbReference>
<dbReference type="PANTHER" id="PTHR11953">
    <property type="entry name" value="EXOSOME COMPLEX COMPONENT"/>
    <property type="match status" value="1"/>
</dbReference>
<dbReference type="GO" id="GO:0071051">
    <property type="term" value="P:poly(A)-dependent snoRNA 3'-end processing"/>
    <property type="evidence" value="ECO:0007669"/>
    <property type="project" value="TreeGrafter"/>
</dbReference>
<sequence>MPKVLATQRKFLERKDEIQGDIGQSRVLNGPVGSAYLEIGNTKVMCSVNGPKEQSGDFSADGSLNVFLHGMEPGTNIQFTIISALNAVVCLKKFSRAKIDIELNVIADDGGILAACIMAAGVALISANIECFDLALACNLLICDDGDRFILDPTLSQIRKHKEKGVTATIAIIPSLGQVVCTDVDGLIKKSTLDKVVRYGFKKCLEMYPLMSETLRSESGNLF</sequence>
<dbReference type="AlphaFoldDB" id="A0A915ELM0"/>
<evidence type="ECO:0000313" key="11">
    <source>
        <dbReference type="WBParaSite" id="jg7213"/>
    </source>
</evidence>
<dbReference type="InterPro" id="IPR050080">
    <property type="entry name" value="RNase_PH"/>
</dbReference>
<dbReference type="GO" id="GO:0016075">
    <property type="term" value="P:rRNA catabolic process"/>
    <property type="evidence" value="ECO:0007669"/>
    <property type="project" value="TreeGrafter"/>
</dbReference>
<dbReference type="GO" id="GO:0003723">
    <property type="term" value="F:RNA binding"/>
    <property type="evidence" value="ECO:0007669"/>
    <property type="project" value="UniProtKB-KW"/>
</dbReference>
<comment type="similarity">
    <text evidence="3">Belongs to the RNase PH family.</text>
</comment>
<comment type="subcellular location">
    <subcellularLocation>
        <location evidence="2">Cytoplasm</location>
    </subcellularLocation>
    <subcellularLocation>
        <location evidence="1">Nucleus</location>
    </subcellularLocation>
</comment>
<dbReference type="InterPro" id="IPR001247">
    <property type="entry name" value="ExoRNase_PH_dom1"/>
</dbReference>
<evidence type="ECO:0000313" key="10">
    <source>
        <dbReference type="Proteomes" id="UP000887574"/>
    </source>
</evidence>
<dbReference type="GO" id="GO:0071028">
    <property type="term" value="P:nuclear mRNA surveillance"/>
    <property type="evidence" value="ECO:0007669"/>
    <property type="project" value="TreeGrafter"/>
</dbReference>
<evidence type="ECO:0000256" key="3">
    <source>
        <dbReference type="ARBA" id="ARBA00006678"/>
    </source>
</evidence>
<dbReference type="Gene3D" id="3.30.230.70">
    <property type="entry name" value="GHMP Kinase, N-terminal domain"/>
    <property type="match status" value="1"/>
</dbReference>
<feature type="domain" description="Exoribonuclease phosphorolytic" evidence="9">
    <location>
        <begin position="27"/>
        <end position="130"/>
    </location>
</feature>
<keyword evidence="4" id="KW-0963">Cytoplasm</keyword>
<evidence type="ECO:0000256" key="2">
    <source>
        <dbReference type="ARBA" id="ARBA00004496"/>
    </source>
</evidence>
<dbReference type="GO" id="GO:0000176">
    <property type="term" value="C:nuclear exosome (RNase complex)"/>
    <property type="evidence" value="ECO:0007669"/>
    <property type="project" value="TreeGrafter"/>
</dbReference>
<dbReference type="WBParaSite" id="jg7213">
    <property type="protein sequence ID" value="jg7213"/>
    <property type="gene ID" value="jg7213"/>
</dbReference>
<evidence type="ECO:0000256" key="1">
    <source>
        <dbReference type="ARBA" id="ARBA00004123"/>
    </source>
</evidence>
<dbReference type="GO" id="GO:0034475">
    <property type="term" value="P:U4 snRNA 3'-end processing"/>
    <property type="evidence" value="ECO:0007669"/>
    <property type="project" value="TreeGrafter"/>
</dbReference>
<dbReference type="GO" id="GO:0006364">
    <property type="term" value="P:rRNA processing"/>
    <property type="evidence" value="ECO:0007669"/>
    <property type="project" value="UniProtKB-KW"/>
</dbReference>
<proteinExistence type="inferred from homology"/>
<dbReference type="GO" id="GO:0000177">
    <property type="term" value="C:cytoplasmic exosome (RNase complex)"/>
    <property type="evidence" value="ECO:0007669"/>
    <property type="project" value="TreeGrafter"/>
</dbReference>
<dbReference type="Proteomes" id="UP000887574">
    <property type="component" value="Unplaced"/>
</dbReference>
<dbReference type="InterPro" id="IPR036345">
    <property type="entry name" value="ExoRNase_PH_dom2_sf"/>
</dbReference>
<accession>A0A915ELM0</accession>
<reference evidence="11" key="1">
    <citation type="submission" date="2022-11" db="UniProtKB">
        <authorList>
            <consortium name="WormBaseParasite"/>
        </authorList>
    </citation>
    <scope>IDENTIFICATION</scope>
</reference>
<dbReference type="Pfam" id="PF01138">
    <property type="entry name" value="RNase_PH"/>
    <property type="match status" value="1"/>
</dbReference>
<dbReference type="GO" id="GO:0005730">
    <property type="term" value="C:nucleolus"/>
    <property type="evidence" value="ECO:0007669"/>
    <property type="project" value="TreeGrafter"/>
</dbReference>
<dbReference type="InterPro" id="IPR027408">
    <property type="entry name" value="PNPase/RNase_PH_dom_sf"/>
</dbReference>
<protein>
    <submittedName>
        <fullName evidence="11">Exoribonuclease phosphorolytic domain-containing protein</fullName>
    </submittedName>
</protein>
<keyword evidence="5" id="KW-0698">rRNA processing</keyword>
<keyword evidence="7" id="KW-0694">RNA-binding</keyword>
<evidence type="ECO:0000256" key="6">
    <source>
        <dbReference type="ARBA" id="ARBA00022835"/>
    </source>
</evidence>
<keyword evidence="10" id="KW-1185">Reference proteome</keyword>
<evidence type="ECO:0000256" key="5">
    <source>
        <dbReference type="ARBA" id="ARBA00022552"/>
    </source>
</evidence>
<evidence type="ECO:0000256" key="8">
    <source>
        <dbReference type="ARBA" id="ARBA00023242"/>
    </source>
</evidence>
<organism evidence="10 11">
    <name type="scientific">Ditylenchus dipsaci</name>
    <dbReference type="NCBI Taxonomy" id="166011"/>
    <lineage>
        <taxon>Eukaryota</taxon>
        <taxon>Metazoa</taxon>
        <taxon>Ecdysozoa</taxon>
        <taxon>Nematoda</taxon>
        <taxon>Chromadorea</taxon>
        <taxon>Rhabditida</taxon>
        <taxon>Tylenchina</taxon>
        <taxon>Tylenchomorpha</taxon>
        <taxon>Sphaerularioidea</taxon>
        <taxon>Anguinidae</taxon>
        <taxon>Anguininae</taxon>
        <taxon>Ditylenchus</taxon>
    </lineage>
</organism>
<evidence type="ECO:0000259" key="9">
    <source>
        <dbReference type="Pfam" id="PF01138"/>
    </source>
</evidence>
<dbReference type="SUPFAM" id="SSF54211">
    <property type="entry name" value="Ribosomal protein S5 domain 2-like"/>
    <property type="match status" value="1"/>
</dbReference>
<keyword evidence="6" id="KW-0271">Exosome</keyword>
<dbReference type="InterPro" id="IPR020568">
    <property type="entry name" value="Ribosomal_Su5_D2-typ_SF"/>
</dbReference>